<evidence type="ECO:0000313" key="7">
    <source>
        <dbReference type="Proteomes" id="UP000678393"/>
    </source>
</evidence>
<dbReference type="SUPFAM" id="SSF103473">
    <property type="entry name" value="MFS general substrate transporter"/>
    <property type="match status" value="1"/>
</dbReference>
<gene>
    <name evidence="6" type="ORF">CUNI_LOCUS3916</name>
</gene>
<evidence type="ECO:0000256" key="3">
    <source>
        <dbReference type="ARBA" id="ARBA00022989"/>
    </source>
</evidence>
<feature type="transmembrane region" description="Helical" evidence="5">
    <location>
        <begin position="215"/>
        <end position="235"/>
    </location>
</feature>
<protein>
    <recommendedName>
        <fullName evidence="8">Organic cation transporter protein</fullName>
    </recommendedName>
</protein>
<sequence>MTFSDEGALVDEVLISLRWWGPYQQVQFYLLMIQVVPCAFHAMSVVFLGKPMKHRCAPVANLTIALQENGIFKEYDVIGNQSPYNLTVSYEACSIDVRNGTDLLYSTTCVAGYEYADPIDQSFVSEFDLVCDREAFSDFSQTMLAFGMMVGAFGFSALADRCCYSLFAIALAFSPNFTVYAVMRFLLGCFQQGGAMISTIMLIEMLPKDKRALPSLVGNFVWVGSLMLLCLIAYLAREMSWRYTELILAASSAHALFQWWIIDESLRWLVTNKRHAQIEQLLQKAARRNKIDLETVLGLLKRGVVHMTMTALDKADVRENNNVIAPVQAVPKEMFLMAFVKNKHVLLTTVISCYMWLTVSVTYYGLLMMSTSLTDSLYLGVFLSVVVELPTAFIFIVAIDRLGRKRFLVVSHILAGLSMLAATVLSNVSSAGFGLSSLAARIGGMIAPYSRTFSRYVPWGPGAVFTCLCLLVLVVLRLLPETTGKELPQTLDDLERMFQANKKSGPEEKSKKNMPC</sequence>
<dbReference type="InterPro" id="IPR011701">
    <property type="entry name" value="MFS"/>
</dbReference>
<proteinExistence type="predicted"/>
<evidence type="ECO:0000256" key="2">
    <source>
        <dbReference type="ARBA" id="ARBA00022692"/>
    </source>
</evidence>
<evidence type="ECO:0000313" key="6">
    <source>
        <dbReference type="EMBL" id="CAG5118358.1"/>
    </source>
</evidence>
<dbReference type="PANTHER" id="PTHR24064">
    <property type="entry name" value="SOLUTE CARRIER FAMILY 22 MEMBER"/>
    <property type="match status" value="1"/>
</dbReference>
<dbReference type="Proteomes" id="UP000678393">
    <property type="component" value="Unassembled WGS sequence"/>
</dbReference>
<evidence type="ECO:0000256" key="4">
    <source>
        <dbReference type="ARBA" id="ARBA00023136"/>
    </source>
</evidence>
<dbReference type="InterPro" id="IPR036259">
    <property type="entry name" value="MFS_trans_sf"/>
</dbReference>
<evidence type="ECO:0008006" key="8">
    <source>
        <dbReference type="Google" id="ProtNLM"/>
    </source>
</evidence>
<accession>A0A8S3YPJ2</accession>
<feature type="transmembrane region" description="Helical" evidence="5">
    <location>
        <begin position="406"/>
        <end position="425"/>
    </location>
</feature>
<comment type="subcellular location">
    <subcellularLocation>
        <location evidence="1">Membrane</location>
        <topology evidence="1">Multi-pass membrane protein</topology>
    </subcellularLocation>
</comment>
<dbReference type="GO" id="GO:0022857">
    <property type="term" value="F:transmembrane transporter activity"/>
    <property type="evidence" value="ECO:0007669"/>
    <property type="project" value="InterPro"/>
</dbReference>
<keyword evidence="7" id="KW-1185">Reference proteome</keyword>
<reference evidence="6" key="1">
    <citation type="submission" date="2021-04" db="EMBL/GenBank/DDBJ databases">
        <authorList>
            <consortium name="Molecular Ecology Group"/>
        </authorList>
    </citation>
    <scope>NUCLEOTIDE SEQUENCE</scope>
</reference>
<organism evidence="6 7">
    <name type="scientific">Candidula unifasciata</name>
    <dbReference type="NCBI Taxonomy" id="100452"/>
    <lineage>
        <taxon>Eukaryota</taxon>
        <taxon>Metazoa</taxon>
        <taxon>Spiralia</taxon>
        <taxon>Lophotrochozoa</taxon>
        <taxon>Mollusca</taxon>
        <taxon>Gastropoda</taxon>
        <taxon>Heterobranchia</taxon>
        <taxon>Euthyneura</taxon>
        <taxon>Panpulmonata</taxon>
        <taxon>Eupulmonata</taxon>
        <taxon>Stylommatophora</taxon>
        <taxon>Helicina</taxon>
        <taxon>Helicoidea</taxon>
        <taxon>Geomitridae</taxon>
        <taxon>Candidula</taxon>
    </lineage>
</organism>
<dbReference type="Pfam" id="PF07690">
    <property type="entry name" value="MFS_1"/>
    <property type="match status" value="1"/>
</dbReference>
<dbReference type="EMBL" id="CAJHNH020000540">
    <property type="protein sequence ID" value="CAG5118358.1"/>
    <property type="molecule type" value="Genomic_DNA"/>
</dbReference>
<dbReference type="GO" id="GO:0016020">
    <property type="term" value="C:membrane"/>
    <property type="evidence" value="ECO:0007669"/>
    <property type="project" value="UniProtKB-SubCell"/>
</dbReference>
<comment type="caution">
    <text evidence="6">The sequence shown here is derived from an EMBL/GenBank/DDBJ whole genome shotgun (WGS) entry which is preliminary data.</text>
</comment>
<feature type="transmembrane region" description="Helical" evidence="5">
    <location>
        <begin position="377"/>
        <end position="399"/>
    </location>
</feature>
<dbReference type="OrthoDB" id="6100430at2759"/>
<evidence type="ECO:0000256" key="1">
    <source>
        <dbReference type="ARBA" id="ARBA00004141"/>
    </source>
</evidence>
<keyword evidence="2 5" id="KW-0812">Transmembrane</keyword>
<feature type="transmembrane region" description="Helical" evidence="5">
    <location>
        <begin position="456"/>
        <end position="479"/>
    </location>
</feature>
<dbReference type="AlphaFoldDB" id="A0A8S3YPJ2"/>
<dbReference type="Gene3D" id="1.20.1250.20">
    <property type="entry name" value="MFS general substrate transporter like domains"/>
    <property type="match status" value="1"/>
</dbReference>
<feature type="transmembrane region" description="Helical" evidence="5">
    <location>
        <begin position="344"/>
        <end position="365"/>
    </location>
</feature>
<name>A0A8S3YPJ2_9EUPU</name>
<feature type="transmembrane region" description="Helical" evidence="5">
    <location>
        <begin position="26"/>
        <end position="48"/>
    </location>
</feature>
<keyword evidence="3 5" id="KW-1133">Transmembrane helix</keyword>
<keyword evidence="4 5" id="KW-0472">Membrane</keyword>
<evidence type="ECO:0000256" key="5">
    <source>
        <dbReference type="SAM" id="Phobius"/>
    </source>
</evidence>